<dbReference type="EMBL" id="FZQP02006902">
    <property type="protein sequence ID" value="VVD04833.1"/>
    <property type="molecule type" value="Genomic_DNA"/>
</dbReference>
<evidence type="ECO:0008006" key="4">
    <source>
        <dbReference type="Google" id="ProtNLM"/>
    </source>
</evidence>
<accession>A0A5E4R5N0</accession>
<feature type="chain" id="PRO_5022843921" description="Ig-like domain-containing protein" evidence="1">
    <location>
        <begin position="19"/>
        <end position="159"/>
    </location>
</feature>
<name>A0A5E4R5N0_9NEOP</name>
<dbReference type="Proteomes" id="UP000324832">
    <property type="component" value="Unassembled WGS sequence"/>
</dbReference>
<evidence type="ECO:0000313" key="3">
    <source>
        <dbReference type="Proteomes" id="UP000324832"/>
    </source>
</evidence>
<keyword evidence="1" id="KW-0732">Signal</keyword>
<evidence type="ECO:0000256" key="1">
    <source>
        <dbReference type="SAM" id="SignalP"/>
    </source>
</evidence>
<reference evidence="2 3" key="1">
    <citation type="submission" date="2017-07" db="EMBL/GenBank/DDBJ databases">
        <authorList>
            <person name="Talla V."/>
            <person name="Backstrom N."/>
        </authorList>
    </citation>
    <scope>NUCLEOTIDE SEQUENCE [LARGE SCALE GENOMIC DNA]</scope>
</reference>
<keyword evidence="3" id="KW-1185">Reference proteome</keyword>
<protein>
    <recommendedName>
        <fullName evidence="4">Ig-like domain-containing protein</fullName>
    </recommendedName>
</protein>
<sequence>MNMKLLTLIALCDHTAEGAAVRRPPSCSRAELSIRNERPQAAFCQVVSRPERDIQIQPFTEGGECEGGCCMVRVMPTPVATRAAYSSMPDKDPVIYGAPKLAKPGDQIVLNCSSDYSLPASDINWYINDELQKFSPGVFELRGVFSDSPCHQMLLAPSE</sequence>
<gene>
    <name evidence="2" type="ORF">LSINAPIS_LOCUS14507</name>
</gene>
<feature type="signal peptide" evidence="1">
    <location>
        <begin position="1"/>
        <end position="18"/>
    </location>
</feature>
<proteinExistence type="predicted"/>
<organism evidence="2 3">
    <name type="scientific">Leptidea sinapis</name>
    <dbReference type="NCBI Taxonomy" id="189913"/>
    <lineage>
        <taxon>Eukaryota</taxon>
        <taxon>Metazoa</taxon>
        <taxon>Ecdysozoa</taxon>
        <taxon>Arthropoda</taxon>
        <taxon>Hexapoda</taxon>
        <taxon>Insecta</taxon>
        <taxon>Pterygota</taxon>
        <taxon>Neoptera</taxon>
        <taxon>Endopterygota</taxon>
        <taxon>Lepidoptera</taxon>
        <taxon>Glossata</taxon>
        <taxon>Ditrysia</taxon>
        <taxon>Papilionoidea</taxon>
        <taxon>Pieridae</taxon>
        <taxon>Dismorphiinae</taxon>
        <taxon>Leptidea</taxon>
    </lineage>
</organism>
<evidence type="ECO:0000313" key="2">
    <source>
        <dbReference type="EMBL" id="VVD04833.1"/>
    </source>
</evidence>
<dbReference type="AlphaFoldDB" id="A0A5E4R5N0"/>